<keyword evidence="6" id="KW-0408">Iron</keyword>
<dbReference type="InterPro" id="IPR034505">
    <property type="entry name" value="Coproporphyrinogen-III_oxidase"/>
</dbReference>
<dbReference type="PANTHER" id="PTHR13932:SF5">
    <property type="entry name" value="RADICAL S-ADENOSYL METHIONINE DOMAIN-CONTAINING PROTEIN 1, MITOCHONDRIAL"/>
    <property type="match status" value="1"/>
</dbReference>
<keyword evidence="7" id="KW-0411">Iron-sulfur</keyword>
<organism evidence="10 11">
    <name type="scientific">Parafannyhessea umbonata</name>
    <dbReference type="NCBI Taxonomy" id="604330"/>
    <lineage>
        <taxon>Bacteria</taxon>
        <taxon>Bacillati</taxon>
        <taxon>Actinomycetota</taxon>
        <taxon>Coriobacteriia</taxon>
        <taxon>Coriobacteriales</taxon>
        <taxon>Atopobiaceae</taxon>
        <taxon>Parafannyhessea</taxon>
    </lineage>
</organism>
<dbReference type="InterPro" id="IPR006638">
    <property type="entry name" value="Elp3/MiaA/NifB-like_rSAM"/>
</dbReference>
<evidence type="ECO:0000256" key="5">
    <source>
        <dbReference type="ARBA" id="ARBA00022723"/>
    </source>
</evidence>
<dbReference type="PROSITE" id="PS51918">
    <property type="entry name" value="RADICAL_SAM"/>
    <property type="match status" value="1"/>
</dbReference>
<dbReference type="SFLD" id="SFLDG01082">
    <property type="entry name" value="B12-binding_domain_containing"/>
    <property type="match status" value="1"/>
</dbReference>
<keyword evidence="11" id="KW-1185">Reference proteome</keyword>
<evidence type="ECO:0000256" key="3">
    <source>
        <dbReference type="ARBA" id="ARBA00022617"/>
    </source>
</evidence>
<dbReference type="SMART" id="SM00729">
    <property type="entry name" value="Elp3"/>
    <property type="match status" value="1"/>
</dbReference>
<dbReference type="Pfam" id="PF04055">
    <property type="entry name" value="Radical_SAM"/>
    <property type="match status" value="1"/>
</dbReference>
<dbReference type="AlphaFoldDB" id="A0A1G6JM96"/>
<keyword evidence="8" id="KW-0143">Chaperone</keyword>
<evidence type="ECO:0000259" key="9">
    <source>
        <dbReference type="PROSITE" id="PS51918"/>
    </source>
</evidence>
<dbReference type="STRING" id="604330.SAMN04489857_0794"/>
<dbReference type="GO" id="GO:0046872">
    <property type="term" value="F:metal ion binding"/>
    <property type="evidence" value="ECO:0007669"/>
    <property type="project" value="UniProtKB-KW"/>
</dbReference>
<name>A0A1G6JM96_9ACTN</name>
<keyword evidence="3" id="KW-0349">Heme</keyword>
<dbReference type="SFLD" id="SFLDF00562">
    <property type="entry name" value="HemN-like__clustered_with_heat"/>
    <property type="match status" value="1"/>
</dbReference>
<dbReference type="CDD" id="cd01335">
    <property type="entry name" value="Radical_SAM"/>
    <property type="match status" value="1"/>
</dbReference>
<dbReference type="InterPro" id="IPR013785">
    <property type="entry name" value="Aldolase_TIM"/>
</dbReference>
<evidence type="ECO:0000256" key="6">
    <source>
        <dbReference type="ARBA" id="ARBA00023004"/>
    </source>
</evidence>
<dbReference type="GO" id="GO:0004109">
    <property type="term" value="F:coproporphyrinogen oxidase activity"/>
    <property type="evidence" value="ECO:0007669"/>
    <property type="project" value="InterPro"/>
</dbReference>
<dbReference type="GO" id="GO:0006779">
    <property type="term" value="P:porphyrin-containing compound biosynthetic process"/>
    <property type="evidence" value="ECO:0007669"/>
    <property type="project" value="InterPro"/>
</dbReference>
<evidence type="ECO:0000256" key="1">
    <source>
        <dbReference type="ARBA" id="ARBA00006100"/>
    </source>
</evidence>
<dbReference type="InterPro" id="IPR007197">
    <property type="entry name" value="rSAM"/>
</dbReference>
<dbReference type="Pfam" id="PF06969">
    <property type="entry name" value="HemN_C"/>
    <property type="match status" value="1"/>
</dbReference>
<dbReference type="InterPro" id="IPR004559">
    <property type="entry name" value="HemW-like"/>
</dbReference>
<dbReference type="Gene3D" id="3.20.20.70">
    <property type="entry name" value="Aldolase class I"/>
    <property type="match status" value="1"/>
</dbReference>
<dbReference type="SFLD" id="SFLDG01065">
    <property type="entry name" value="anaerobic_coproporphyrinogen-I"/>
    <property type="match status" value="1"/>
</dbReference>
<dbReference type="EMBL" id="FMZL01000005">
    <property type="protein sequence ID" value="SDC19768.1"/>
    <property type="molecule type" value="Genomic_DNA"/>
</dbReference>
<accession>A0A1G6JM96</accession>
<proteinExistence type="inferred from homology"/>
<reference evidence="11" key="1">
    <citation type="submission" date="2016-10" db="EMBL/GenBank/DDBJ databases">
        <authorList>
            <person name="Varghese N."/>
            <person name="Submissions S."/>
        </authorList>
    </citation>
    <scope>NUCLEOTIDE SEQUENCE [LARGE SCALE GENOMIC DNA]</scope>
    <source>
        <strain evidence="11">DSM 22619</strain>
    </source>
</reference>
<comment type="similarity">
    <text evidence="1">Belongs to the anaerobic coproporphyrinogen-III oxidase family. HemW subfamily.</text>
</comment>
<sequence>MGAGALYVHVPFCRSKCAYCDFSSWATRAGDPLMGAYVASAAHMVRQAESLGLLTGCRTGYLGGGTPTYLGADDLRSLVAAMAPHCPRELSVEANPDSLAPDVLDALADAGATRVSVGVQSTNAAELEALGRVHGPEQALDALSRVAAAGLDASCDLMCATPLQTEDSWEKSLADVLSCGVGHVSVYPLQIEDGTALGRRYADEDPAFNAEDVQAARMEAAERALGAAGLARYEVASYARPGKACAHNQAYWTDVPYLGIGTGASGMLGAGDYELLRTAAPRLPKAPADAWRVRLTVTSGRRAFAEAAGMGELSYDLEFLTEPQAAAEDLMLGMRLSEGVGEDLLAHARDVLGAQAVDSAVAEARREGLAQARADGGLAPTRRGWLLGNELYGIMWDLAPGTVREVGISCAPAPHE</sequence>
<evidence type="ECO:0000313" key="10">
    <source>
        <dbReference type="EMBL" id="SDC19768.1"/>
    </source>
</evidence>
<keyword evidence="5" id="KW-0479">Metal-binding</keyword>
<feature type="domain" description="Radical SAM core" evidence="9">
    <location>
        <begin position="1"/>
        <end position="228"/>
    </location>
</feature>
<dbReference type="SFLD" id="SFLDS00029">
    <property type="entry name" value="Radical_SAM"/>
    <property type="match status" value="1"/>
</dbReference>
<protein>
    <recommendedName>
        <fullName evidence="2">Heme chaperone HemW</fullName>
    </recommendedName>
</protein>
<dbReference type="RefSeq" id="WP_090845633.1">
    <property type="nucleotide sequence ID" value="NZ_FMZL01000005.1"/>
</dbReference>
<gene>
    <name evidence="10" type="ORF">SAMN04487824_10533</name>
</gene>
<dbReference type="InterPro" id="IPR010723">
    <property type="entry name" value="HemN_C"/>
</dbReference>
<evidence type="ECO:0000256" key="2">
    <source>
        <dbReference type="ARBA" id="ARBA00017228"/>
    </source>
</evidence>
<dbReference type="Proteomes" id="UP000198528">
    <property type="component" value="Unassembled WGS sequence"/>
</dbReference>
<dbReference type="SUPFAM" id="SSF102114">
    <property type="entry name" value="Radical SAM enzymes"/>
    <property type="match status" value="1"/>
</dbReference>
<evidence type="ECO:0000313" key="11">
    <source>
        <dbReference type="Proteomes" id="UP000198528"/>
    </source>
</evidence>
<dbReference type="GO" id="GO:0005737">
    <property type="term" value="C:cytoplasm"/>
    <property type="evidence" value="ECO:0007669"/>
    <property type="project" value="InterPro"/>
</dbReference>
<dbReference type="PANTHER" id="PTHR13932">
    <property type="entry name" value="COPROPORPHYRINIGEN III OXIDASE"/>
    <property type="match status" value="1"/>
</dbReference>
<dbReference type="GO" id="GO:0051539">
    <property type="term" value="F:4 iron, 4 sulfur cluster binding"/>
    <property type="evidence" value="ECO:0007669"/>
    <property type="project" value="InterPro"/>
</dbReference>
<dbReference type="InterPro" id="IPR058240">
    <property type="entry name" value="rSAM_sf"/>
</dbReference>
<evidence type="ECO:0000256" key="4">
    <source>
        <dbReference type="ARBA" id="ARBA00022691"/>
    </source>
</evidence>
<evidence type="ECO:0000256" key="8">
    <source>
        <dbReference type="ARBA" id="ARBA00023186"/>
    </source>
</evidence>
<keyword evidence="4" id="KW-0949">S-adenosyl-L-methionine</keyword>
<evidence type="ECO:0000256" key="7">
    <source>
        <dbReference type="ARBA" id="ARBA00023014"/>
    </source>
</evidence>